<evidence type="ECO:0000313" key="3">
    <source>
        <dbReference type="Proteomes" id="UP000573729"/>
    </source>
</evidence>
<sequence>MTHWDAASDDCEDDLARILLQIRRCMGVESFFVTLESALRLGRLSADALGWLRAKADATTREALDAARDDADSGLESLLRWRLRGHGFDIRTQVAIGGVGRVDVVIDGWLLIETDGRGNHDGPALRHKDLVRDAVAAASGYTTLRFDYALVVHRWDLVEAAILGALALV</sequence>
<dbReference type="AlphaFoldDB" id="A0A7W7BUF8"/>
<dbReference type="SUPFAM" id="SSF52980">
    <property type="entry name" value="Restriction endonuclease-like"/>
    <property type="match status" value="1"/>
</dbReference>
<dbReference type="GO" id="GO:0004519">
    <property type="term" value="F:endonuclease activity"/>
    <property type="evidence" value="ECO:0007669"/>
    <property type="project" value="UniProtKB-KW"/>
</dbReference>
<keyword evidence="2" id="KW-0255">Endonuclease</keyword>
<dbReference type="Pfam" id="PF04480">
    <property type="entry name" value="DUF559"/>
    <property type="match status" value="1"/>
</dbReference>
<proteinExistence type="predicted"/>
<dbReference type="Proteomes" id="UP000573729">
    <property type="component" value="Unassembled WGS sequence"/>
</dbReference>
<dbReference type="InterPro" id="IPR011335">
    <property type="entry name" value="Restrct_endonuc-II-like"/>
</dbReference>
<keyword evidence="2" id="KW-0540">Nuclease</keyword>
<name>A0A7W7BUF8_9MICO</name>
<comment type="caution">
    <text evidence="2">The sequence shown here is derived from an EMBL/GenBank/DDBJ whole genome shotgun (WGS) entry which is preliminary data.</text>
</comment>
<feature type="domain" description="DUF559" evidence="1">
    <location>
        <begin position="75"/>
        <end position="166"/>
    </location>
</feature>
<dbReference type="Gene3D" id="3.40.960.10">
    <property type="entry name" value="VSR Endonuclease"/>
    <property type="match status" value="1"/>
</dbReference>
<evidence type="ECO:0000313" key="2">
    <source>
        <dbReference type="EMBL" id="MBB4667818.1"/>
    </source>
</evidence>
<keyword evidence="2" id="KW-0378">Hydrolase</keyword>
<keyword evidence="3" id="KW-1185">Reference proteome</keyword>
<dbReference type="InterPro" id="IPR007569">
    <property type="entry name" value="DUF559"/>
</dbReference>
<reference evidence="2 3" key="1">
    <citation type="submission" date="2020-08" db="EMBL/GenBank/DDBJ databases">
        <title>Sequencing the genomes of 1000 actinobacteria strains.</title>
        <authorList>
            <person name="Klenk H.-P."/>
        </authorList>
    </citation>
    <scope>NUCLEOTIDE SEQUENCE [LARGE SCALE GENOMIC DNA]</scope>
    <source>
        <strain evidence="2 3">DSM 24947</strain>
    </source>
</reference>
<dbReference type="RefSeq" id="WP_343066150.1">
    <property type="nucleotide sequence ID" value="NZ_JACHMD010000001.1"/>
</dbReference>
<protein>
    <submittedName>
        <fullName evidence="2">Very-short-patch-repair endonuclease</fullName>
    </submittedName>
</protein>
<dbReference type="EMBL" id="JACHMD010000001">
    <property type="protein sequence ID" value="MBB4667818.1"/>
    <property type="molecule type" value="Genomic_DNA"/>
</dbReference>
<accession>A0A7W7BUF8</accession>
<gene>
    <name evidence="2" type="ORF">BKA24_002527</name>
</gene>
<organism evidence="2 3">
    <name type="scientific">Microbacterium marinum</name>
    <dbReference type="NCBI Taxonomy" id="421115"/>
    <lineage>
        <taxon>Bacteria</taxon>
        <taxon>Bacillati</taxon>
        <taxon>Actinomycetota</taxon>
        <taxon>Actinomycetes</taxon>
        <taxon>Micrococcales</taxon>
        <taxon>Microbacteriaceae</taxon>
        <taxon>Microbacterium</taxon>
    </lineage>
</organism>
<evidence type="ECO:0000259" key="1">
    <source>
        <dbReference type="Pfam" id="PF04480"/>
    </source>
</evidence>